<dbReference type="EMBL" id="BQNB010015680">
    <property type="protein sequence ID" value="GJT42844.1"/>
    <property type="molecule type" value="Genomic_DNA"/>
</dbReference>
<sequence>MSQRRPLPSVVEFTQLLQSVTKMKHYSHSLDMFKQMCALRVPVNDYTMNIIIKCCCHLYRTNEAFAVFAWNFKRGIIPNVVTFSSLLNGLVLEHKILEAEIFFKKLIKDKLCEPNVVMYNTMIKGLCKIGNNNIAIQLLRLMDEKGCKPNVVTYNTIIDSLCKDKMVEDAFKLFKEMPLTPMATTSNEAPPMLASQRNRNDVNLSNSKIGTAITLVAMEEEAYATFKTTQGSESVEEWRECDSPSISQGTTSKAVVQPDLTNLPEKSRKQSCGSGLSKGLCLICASRYGNNPIPLNDSPNISKNVSQSPPQIDHHCCYECGDSLDDIFCQRCTCKSCGNGARYGYNCPPKVPIISNPEPCNNQTVDELPQTLPSFDPTCYSGDGSSFTCDSTPNFIDYSPNVFNPPPQPPTYSCEFCGNDVYYGHDCPPQVPFIYNPEPCYNQDFNFPLNFQCFQQQYICCISCGGPHKTFRCQQVISYEPCCENYGGPHETFQCQPMNQNFDNSNSSGFDQFQPSQFIIDHIDSMNDHLKAHRDFQQVMDDSMSKLRETFQTWLQQRQEQVVNLDTYTLEPSQYRKIPICYDDDDDEKSSIPLKDIIIYGLPPCVAITPEYSFSTQEYLKKFSSAITPDLPKSDSLIMEDEHLDTILETELDELIKSSVEDLVHTPSESDGISEGECDLLVYDDSSSKKDEIDLLIEEFAGELALIAPIPPGFIEANLDPKGDICFIENLMYDNSFPRPPETLKDDFETVIDSNNDYSSSDDDSYEDIYYVDASPPDSELVSLEEVKDFHPEDGEIEDDILREKLSKINLFIAKIEALKYNPTPSSDFVTKSSSTSPNLFLEETNTFDNSIPESETFCFDLEENSSGSTTTRSNYSLPGYEAFYFDDDHIEEKSSGSTTTHSDISLSKYDSFIFDLSNDPFPPVDRSDLYHKEFGDELAHIISPPEYFFFYFKSEPDPGELTSIVDSGIRENVLSTTNVNLPFEDDQSPLLAYVVWIFLPFFTYPVTPPYLLSCGNEDTIFDPGISVYHSFMPSVSHRSGTFMKFNVYPNNLNESPMEILSFHFLPHDNECRLINWASSPVSDSFALTTGVFVRWQHAFV</sequence>
<proteinExistence type="inferred from homology"/>
<name>A0ABQ5DVD7_9ASTR</name>
<dbReference type="Pfam" id="PF13041">
    <property type="entry name" value="PPR_2"/>
    <property type="match status" value="1"/>
</dbReference>
<protein>
    <recommendedName>
        <fullName evidence="6">Pentatricopeptide repeat-containing protein</fullName>
    </recommendedName>
</protein>
<comment type="similarity">
    <text evidence="1">Belongs to the PPR family. P subfamily.</text>
</comment>
<keyword evidence="5" id="KW-1185">Reference proteome</keyword>
<dbReference type="InterPro" id="IPR002885">
    <property type="entry name" value="PPR_rpt"/>
</dbReference>
<evidence type="ECO:0000313" key="5">
    <source>
        <dbReference type="Proteomes" id="UP001151760"/>
    </source>
</evidence>
<organism evidence="4 5">
    <name type="scientific">Tanacetum coccineum</name>
    <dbReference type="NCBI Taxonomy" id="301880"/>
    <lineage>
        <taxon>Eukaryota</taxon>
        <taxon>Viridiplantae</taxon>
        <taxon>Streptophyta</taxon>
        <taxon>Embryophyta</taxon>
        <taxon>Tracheophyta</taxon>
        <taxon>Spermatophyta</taxon>
        <taxon>Magnoliopsida</taxon>
        <taxon>eudicotyledons</taxon>
        <taxon>Gunneridae</taxon>
        <taxon>Pentapetalae</taxon>
        <taxon>asterids</taxon>
        <taxon>campanulids</taxon>
        <taxon>Asterales</taxon>
        <taxon>Asteraceae</taxon>
        <taxon>Asteroideae</taxon>
        <taxon>Anthemideae</taxon>
        <taxon>Anthemidinae</taxon>
        <taxon>Tanacetum</taxon>
    </lineage>
</organism>
<dbReference type="InterPro" id="IPR011990">
    <property type="entry name" value="TPR-like_helical_dom_sf"/>
</dbReference>
<evidence type="ECO:0000256" key="3">
    <source>
        <dbReference type="PROSITE-ProRule" id="PRU00708"/>
    </source>
</evidence>
<evidence type="ECO:0000256" key="1">
    <source>
        <dbReference type="ARBA" id="ARBA00007626"/>
    </source>
</evidence>
<reference evidence="4" key="1">
    <citation type="journal article" date="2022" name="Int. J. Mol. Sci.">
        <title>Draft Genome of Tanacetum Coccineum: Genomic Comparison of Closely Related Tanacetum-Family Plants.</title>
        <authorList>
            <person name="Yamashiro T."/>
            <person name="Shiraishi A."/>
            <person name="Nakayama K."/>
            <person name="Satake H."/>
        </authorList>
    </citation>
    <scope>NUCLEOTIDE SEQUENCE</scope>
</reference>
<evidence type="ECO:0008006" key="6">
    <source>
        <dbReference type="Google" id="ProtNLM"/>
    </source>
</evidence>
<evidence type="ECO:0000256" key="2">
    <source>
        <dbReference type="ARBA" id="ARBA00022737"/>
    </source>
</evidence>
<evidence type="ECO:0000313" key="4">
    <source>
        <dbReference type="EMBL" id="GJT42844.1"/>
    </source>
</evidence>
<dbReference type="PROSITE" id="PS51375">
    <property type="entry name" value="PPR"/>
    <property type="match status" value="3"/>
</dbReference>
<feature type="repeat" description="PPR" evidence="3">
    <location>
        <begin position="115"/>
        <end position="149"/>
    </location>
</feature>
<gene>
    <name evidence="4" type="ORF">Tco_0951559</name>
</gene>
<reference evidence="4" key="2">
    <citation type="submission" date="2022-01" db="EMBL/GenBank/DDBJ databases">
        <authorList>
            <person name="Yamashiro T."/>
            <person name="Shiraishi A."/>
            <person name="Satake H."/>
            <person name="Nakayama K."/>
        </authorList>
    </citation>
    <scope>NUCLEOTIDE SEQUENCE</scope>
</reference>
<feature type="repeat" description="PPR" evidence="3">
    <location>
        <begin position="150"/>
        <end position="184"/>
    </location>
</feature>
<dbReference type="PANTHER" id="PTHR47941">
    <property type="entry name" value="PENTATRICOPEPTIDE REPEAT-CONTAINING PROTEIN 3, MITOCHONDRIAL"/>
    <property type="match status" value="1"/>
</dbReference>
<dbReference type="NCBIfam" id="TIGR00756">
    <property type="entry name" value="PPR"/>
    <property type="match status" value="2"/>
</dbReference>
<dbReference type="Gene3D" id="1.25.40.10">
    <property type="entry name" value="Tetratricopeptide repeat domain"/>
    <property type="match status" value="2"/>
</dbReference>
<keyword evidence="2" id="KW-0677">Repeat</keyword>
<accession>A0ABQ5DVD7</accession>
<comment type="caution">
    <text evidence="4">The sequence shown here is derived from an EMBL/GenBank/DDBJ whole genome shotgun (WGS) entry which is preliminary data.</text>
</comment>
<dbReference type="Proteomes" id="UP001151760">
    <property type="component" value="Unassembled WGS sequence"/>
</dbReference>
<feature type="repeat" description="PPR" evidence="3">
    <location>
        <begin position="44"/>
        <end position="78"/>
    </location>
</feature>
<dbReference type="Pfam" id="PF01535">
    <property type="entry name" value="PPR"/>
    <property type="match status" value="1"/>
</dbReference>